<sequence>MTSEIETPECCPRFDPTPWDGKIFEWNNKKFIKDSVITQFYMPLNFGEVIMRMNEKVIRAGAEMPDWLCLSDHTSESNMDIYLAVDREVEGADNVTLSGKFLTKAYEGDFEKTGEWCADFEGYAKSQSLDIKKWYMWYTTCPACAEKYGKNYVVIVAEVQIMKL</sequence>
<organism evidence="1 2">
    <name type="scientific">Methanosarcina horonobensis HB-1 = JCM 15518</name>
    <dbReference type="NCBI Taxonomy" id="1434110"/>
    <lineage>
        <taxon>Archaea</taxon>
        <taxon>Methanobacteriati</taxon>
        <taxon>Methanobacteriota</taxon>
        <taxon>Stenosarchaea group</taxon>
        <taxon>Methanomicrobia</taxon>
        <taxon>Methanosarcinales</taxon>
        <taxon>Methanosarcinaceae</taxon>
        <taxon>Methanosarcina</taxon>
    </lineage>
</organism>
<dbReference type="EMBL" id="CP009516">
    <property type="protein sequence ID" value="AKB78428.1"/>
    <property type="molecule type" value="Genomic_DNA"/>
</dbReference>
<dbReference type="InterPro" id="IPR046766">
    <property type="entry name" value="Bact_hydrolase"/>
</dbReference>
<evidence type="ECO:0000313" key="2">
    <source>
        <dbReference type="Proteomes" id="UP000033101"/>
    </source>
</evidence>
<reference evidence="1 2" key="1">
    <citation type="submission" date="2014-07" db="EMBL/GenBank/DDBJ databases">
        <title>Methanogenic archaea and the global carbon cycle.</title>
        <authorList>
            <person name="Henriksen J.R."/>
            <person name="Luke J."/>
            <person name="Reinhart S."/>
            <person name="Benedict M.N."/>
            <person name="Youngblut N.D."/>
            <person name="Metcalf M.E."/>
            <person name="Whitaker R.J."/>
            <person name="Metcalf W.W."/>
        </authorList>
    </citation>
    <scope>NUCLEOTIDE SEQUENCE [LARGE SCALE GENOMIC DNA]</scope>
    <source>
        <strain evidence="1 2">HB-1</strain>
    </source>
</reference>
<dbReference type="OrthoDB" id="122546at2157"/>
<dbReference type="PATRIC" id="fig|1434110.4.peg.2476"/>
<proteinExistence type="predicted"/>
<dbReference type="Proteomes" id="UP000033101">
    <property type="component" value="Chromosome"/>
</dbReference>
<dbReference type="HOGENOM" id="CLU_1577272_0_0_2"/>
<dbReference type="KEGG" id="mhor:MSHOH_1945"/>
<dbReference type="RefSeq" id="WP_048139433.1">
    <property type="nucleotide sequence ID" value="NZ_CP009516.1"/>
</dbReference>
<dbReference type="STRING" id="1434110.MSHOH_1945"/>
<gene>
    <name evidence="1" type="ORF">MSHOH_1945</name>
</gene>
<dbReference type="AlphaFoldDB" id="A0A0E3SFW9"/>
<name>A0A0E3SFW9_9EURY</name>
<dbReference type="Pfam" id="PF20603">
    <property type="entry name" value="Bact_hydrolase"/>
    <property type="match status" value="1"/>
</dbReference>
<keyword evidence="2" id="KW-1185">Reference proteome</keyword>
<dbReference type="GeneID" id="24831172"/>
<accession>A0A0E3SFW9</accession>
<evidence type="ECO:0000313" key="1">
    <source>
        <dbReference type="EMBL" id="AKB78428.1"/>
    </source>
</evidence>
<protein>
    <submittedName>
        <fullName evidence="1">Uncharacterized protein</fullName>
    </submittedName>
</protein>